<gene>
    <name evidence="27" type="ORF">g.24983</name>
</gene>
<feature type="domain" description="Aminopeptidase N-like N-terminal" evidence="26">
    <location>
        <begin position="32"/>
        <end position="222"/>
    </location>
</feature>
<evidence type="ECO:0000259" key="24">
    <source>
        <dbReference type="Pfam" id="PF01433"/>
    </source>
</evidence>
<dbReference type="InterPro" id="IPR042097">
    <property type="entry name" value="Aminopeptidase_N-like_N_sf"/>
</dbReference>
<evidence type="ECO:0000256" key="12">
    <source>
        <dbReference type="ARBA" id="ARBA00022833"/>
    </source>
</evidence>
<proteinExistence type="inferred from homology"/>
<dbReference type="FunFam" id="2.60.40.1910:FF:000008">
    <property type="entry name" value="Aminopeptidase"/>
    <property type="match status" value="1"/>
</dbReference>
<feature type="site" description="Transition state stabilizer" evidence="21">
    <location>
        <position position="416"/>
    </location>
</feature>
<evidence type="ECO:0000256" key="14">
    <source>
        <dbReference type="ARBA" id="ARBA00022989"/>
    </source>
</evidence>
<keyword evidence="13" id="KW-0735">Signal-anchor</keyword>
<dbReference type="FunFam" id="2.60.40.1730:FF:000012">
    <property type="entry name" value="Aminopeptidase N"/>
    <property type="match status" value="1"/>
</dbReference>
<feature type="binding site" evidence="20">
    <location>
        <position position="330"/>
    </location>
    <ligand>
        <name>Zn(2+)</name>
        <dbReference type="ChEBI" id="CHEBI:29105"/>
        <note>catalytic</note>
    </ligand>
</feature>
<dbReference type="Gene3D" id="1.10.390.10">
    <property type="entry name" value="Neutral Protease Domain 2"/>
    <property type="match status" value="1"/>
</dbReference>
<dbReference type="GO" id="GO:0098552">
    <property type="term" value="C:side of membrane"/>
    <property type="evidence" value="ECO:0007669"/>
    <property type="project" value="UniProtKB-KW"/>
</dbReference>
<evidence type="ECO:0000256" key="7">
    <source>
        <dbReference type="ARBA" id="ARBA00022670"/>
    </source>
</evidence>
<keyword evidence="6" id="KW-0336">GPI-anchor</keyword>
<evidence type="ECO:0000256" key="20">
    <source>
        <dbReference type="PIRSR" id="PIRSR634016-3"/>
    </source>
</evidence>
<evidence type="ECO:0000256" key="6">
    <source>
        <dbReference type="ARBA" id="ARBA00022622"/>
    </source>
</evidence>
<sequence length="762" mass="87544">MLCKLVVAVTFLLVWTAAAELPAYRLPTDVIPHHYNLILSTDLDRFIFNGSVDIKIECKKATDVIKIHSKSLKIADKSVTLRGIADDSLMTVSGVTLDIDNDFLIIQLQEQLMPGSLYLLQIRFQGNLTDSLVGYYRSGYDNQVSNTTRWLAVTQFEPTDARRAFPCFDEPAMKAKFRISLGHKNSLHSVSNMFLTSSVEDKERPGWVWDQYEESVPMSTYLIAFLVSDFQSKQTLSHSNNVLFRVWARKDAIDQTEFALNCTPKILSFYEDFFKIKFPIVKLDSAAIPDFSAGAMENWGLVTYRESCFLVDNKTAAVRDKYNVANIIAHELAHMWFGNLVTMRWWTDLWLNEGFATFIARLAVQQEFPEWNSYNFEVLLNLLDIFPLDALKSSHPVSVPIGHPNEINQIFDSISYSKGAFLLHMMNGFLGDNVFRNGVNMYLQQFSYGNSETDDLWNCLTLEAAKTRGLPPGQTVKSIMDSWILQTGYPLVTVKRDHGRITVSQKRFLTIQHTSAEQPKECWWIPLTFSTAIKNNFNETQSTHWLSCDVPELTFDTGSQSSDWIILNNKATGLYRVNYDHHTWSLLAKVLCSPNFAAIHELNRVQLVMDSMSLAKLGLLEYRLAIRLLKYIRKERAYNPWRAASTCLRELEALLWRTEKFDQFKKFVQHLLSRTYMTFSDMTAVPEKFEDIKLKEMMVKLACDYQVGDCIQKAEQLFKNWISTGVNTILQDLRSTVYCVGVRNGGQIAWEYVWSQYLNSNI</sequence>
<dbReference type="PANTHER" id="PTHR11533">
    <property type="entry name" value="PROTEASE M1 ZINC METALLOPROTEASE"/>
    <property type="match status" value="1"/>
</dbReference>
<feature type="domain" description="ERAP1-like C-terminal" evidence="25">
    <location>
        <begin position="564"/>
        <end position="761"/>
    </location>
</feature>
<dbReference type="GO" id="GO:0043171">
    <property type="term" value="P:peptide catabolic process"/>
    <property type="evidence" value="ECO:0007669"/>
    <property type="project" value="TreeGrafter"/>
</dbReference>
<reference evidence="27" key="1">
    <citation type="submission" date="2015-11" db="EMBL/GenBank/DDBJ databases">
        <title>De novo transcriptome assembly of four potential Pierce s Disease insect vectors from Arizona vineyards.</title>
        <authorList>
            <person name="Tassone E.E."/>
        </authorList>
    </citation>
    <scope>NUCLEOTIDE SEQUENCE</scope>
</reference>
<evidence type="ECO:0000256" key="23">
    <source>
        <dbReference type="SAM" id="SignalP"/>
    </source>
</evidence>
<evidence type="ECO:0000256" key="1">
    <source>
        <dbReference type="ARBA" id="ARBA00004606"/>
    </source>
</evidence>
<dbReference type="Gene3D" id="2.60.40.1730">
    <property type="entry name" value="tricorn interacting facor f3 domain"/>
    <property type="match status" value="1"/>
</dbReference>
<keyword evidence="15 22" id="KW-0482">Metalloprotease</keyword>
<evidence type="ECO:0000256" key="2">
    <source>
        <dbReference type="ARBA" id="ARBA00004609"/>
    </source>
</evidence>
<dbReference type="GO" id="GO:0005615">
    <property type="term" value="C:extracellular space"/>
    <property type="evidence" value="ECO:0007669"/>
    <property type="project" value="TreeGrafter"/>
</dbReference>
<dbReference type="EMBL" id="GECU01016056">
    <property type="protein sequence ID" value="JAS91650.1"/>
    <property type="molecule type" value="Transcribed_RNA"/>
</dbReference>
<keyword evidence="16" id="KW-0472">Membrane</keyword>
<dbReference type="FunFam" id="1.10.390.10:FF:000001">
    <property type="entry name" value="Aminopeptidase"/>
    <property type="match status" value="1"/>
</dbReference>
<evidence type="ECO:0000256" key="15">
    <source>
        <dbReference type="ARBA" id="ARBA00023049"/>
    </source>
</evidence>
<evidence type="ECO:0000313" key="27">
    <source>
        <dbReference type="EMBL" id="JAS91650.1"/>
    </source>
</evidence>
<feature type="binding site" evidence="20">
    <location>
        <position position="353"/>
    </location>
    <ligand>
        <name>Zn(2+)</name>
        <dbReference type="ChEBI" id="CHEBI:29105"/>
        <note>catalytic</note>
    </ligand>
</feature>
<dbReference type="GO" id="GO:0005886">
    <property type="term" value="C:plasma membrane"/>
    <property type="evidence" value="ECO:0007669"/>
    <property type="project" value="UniProtKB-SubCell"/>
</dbReference>
<dbReference type="InterPro" id="IPR024571">
    <property type="entry name" value="ERAP1-like_C_dom"/>
</dbReference>
<dbReference type="Gene3D" id="1.25.50.20">
    <property type="match status" value="1"/>
</dbReference>
<evidence type="ECO:0000256" key="10">
    <source>
        <dbReference type="ARBA" id="ARBA00022729"/>
    </source>
</evidence>
<comment type="cofactor">
    <cofactor evidence="20 22">
        <name>Zn(2+)</name>
        <dbReference type="ChEBI" id="CHEBI:29105"/>
    </cofactor>
    <text evidence="20 22">Binds 1 zinc ion per subunit.</text>
</comment>
<evidence type="ECO:0000256" key="4">
    <source>
        <dbReference type="ARBA" id="ARBA00022438"/>
    </source>
</evidence>
<dbReference type="Pfam" id="PF11838">
    <property type="entry name" value="ERAP1_C"/>
    <property type="match status" value="1"/>
</dbReference>
<feature type="chain" id="PRO_5008585485" description="Aminopeptidase" evidence="23">
    <location>
        <begin position="20"/>
        <end position="762"/>
    </location>
</feature>
<evidence type="ECO:0000256" key="18">
    <source>
        <dbReference type="ARBA" id="ARBA00023288"/>
    </source>
</evidence>
<keyword evidence="12 20" id="KW-0862">Zinc</keyword>
<dbReference type="GO" id="GO:0005737">
    <property type="term" value="C:cytoplasm"/>
    <property type="evidence" value="ECO:0007669"/>
    <property type="project" value="TreeGrafter"/>
</dbReference>
<organism evidence="27">
    <name type="scientific">Homalodisca liturata</name>
    <dbReference type="NCBI Taxonomy" id="320908"/>
    <lineage>
        <taxon>Eukaryota</taxon>
        <taxon>Metazoa</taxon>
        <taxon>Ecdysozoa</taxon>
        <taxon>Arthropoda</taxon>
        <taxon>Hexapoda</taxon>
        <taxon>Insecta</taxon>
        <taxon>Pterygota</taxon>
        <taxon>Neoptera</taxon>
        <taxon>Paraneoptera</taxon>
        <taxon>Hemiptera</taxon>
        <taxon>Auchenorrhyncha</taxon>
        <taxon>Membracoidea</taxon>
        <taxon>Cicadellidae</taxon>
        <taxon>Cicadellinae</taxon>
        <taxon>Proconiini</taxon>
        <taxon>Homalodisca</taxon>
    </lineage>
</organism>
<accession>A0A1B6IXT0</accession>
<evidence type="ECO:0000256" key="3">
    <source>
        <dbReference type="ARBA" id="ARBA00010136"/>
    </source>
</evidence>
<keyword evidence="10 23" id="KW-0732">Signal</keyword>
<keyword evidence="8" id="KW-0812">Transmembrane</keyword>
<evidence type="ECO:0000256" key="5">
    <source>
        <dbReference type="ARBA" id="ARBA00022475"/>
    </source>
</evidence>
<evidence type="ECO:0000256" key="13">
    <source>
        <dbReference type="ARBA" id="ARBA00022968"/>
    </source>
</evidence>
<dbReference type="SUPFAM" id="SSF55486">
    <property type="entry name" value="Metalloproteases ('zincins'), catalytic domain"/>
    <property type="match status" value="1"/>
</dbReference>
<evidence type="ECO:0000259" key="25">
    <source>
        <dbReference type="Pfam" id="PF11838"/>
    </source>
</evidence>
<evidence type="ECO:0000259" key="26">
    <source>
        <dbReference type="Pfam" id="PF17900"/>
    </source>
</evidence>
<feature type="binding site" evidence="20">
    <location>
        <position position="334"/>
    </location>
    <ligand>
        <name>Zn(2+)</name>
        <dbReference type="ChEBI" id="CHEBI:29105"/>
        <note>catalytic</note>
    </ligand>
</feature>
<dbReference type="PANTHER" id="PTHR11533:SF253">
    <property type="entry name" value="AMINOPEPTIDASE-RELATED"/>
    <property type="match status" value="1"/>
</dbReference>
<keyword evidence="17" id="KW-0325">Glycoprotein</keyword>
<dbReference type="InterPro" id="IPR001930">
    <property type="entry name" value="Peptidase_M1"/>
</dbReference>
<comment type="similarity">
    <text evidence="3 22">Belongs to the peptidase M1 family.</text>
</comment>
<evidence type="ECO:0000256" key="19">
    <source>
        <dbReference type="PIRSR" id="PIRSR634016-1"/>
    </source>
</evidence>
<dbReference type="GO" id="GO:0042277">
    <property type="term" value="F:peptide binding"/>
    <property type="evidence" value="ECO:0007669"/>
    <property type="project" value="TreeGrafter"/>
</dbReference>
<evidence type="ECO:0000256" key="16">
    <source>
        <dbReference type="ARBA" id="ARBA00023136"/>
    </source>
</evidence>
<evidence type="ECO:0000256" key="17">
    <source>
        <dbReference type="ARBA" id="ARBA00023180"/>
    </source>
</evidence>
<keyword evidence="14" id="KW-1133">Transmembrane helix</keyword>
<keyword evidence="4 22" id="KW-0031">Aminopeptidase</keyword>
<evidence type="ECO:0000256" key="22">
    <source>
        <dbReference type="RuleBase" id="RU364040"/>
    </source>
</evidence>
<keyword evidence="11 22" id="KW-0378">Hydrolase</keyword>
<comment type="subcellular location">
    <subcellularLocation>
        <location evidence="2">Cell membrane</location>
        <topology evidence="2">Lipid-anchor</topology>
        <topology evidence="2">GPI-anchor</topology>
    </subcellularLocation>
    <subcellularLocation>
        <location evidence="1">Membrane</location>
        <topology evidence="1">Single-pass type II membrane protein</topology>
    </subcellularLocation>
</comment>
<keyword evidence="7 22" id="KW-0645">Protease</keyword>
<dbReference type="InterPro" id="IPR050344">
    <property type="entry name" value="Peptidase_M1_aminopeptidases"/>
</dbReference>
<dbReference type="InterPro" id="IPR034016">
    <property type="entry name" value="M1_APN-typ"/>
</dbReference>
<dbReference type="PRINTS" id="PR00756">
    <property type="entry name" value="ALADIPTASE"/>
</dbReference>
<dbReference type="Pfam" id="PF01433">
    <property type="entry name" value="Peptidase_M1"/>
    <property type="match status" value="1"/>
</dbReference>
<keyword evidence="18" id="KW-0449">Lipoprotein</keyword>
<dbReference type="InterPro" id="IPR027268">
    <property type="entry name" value="Peptidase_M4/M1_CTD_sf"/>
</dbReference>
<dbReference type="GO" id="GO:0008270">
    <property type="term" value="F:zinc ion binding"/>
    <property type="evidence" value="ECO:0007669"/>
    <property type="project" value="UniProtKB-UniRule"/>
</dbReference>
<feature type="domain" description="Peptidase M1 membrane alanine aminopeptidase" evidence="24">
    <location>
        <begin position="258"/>
        <end position="483"/>
    </location>
</feature>
<evidence type="ECO:0000256" key="9">
    <source>
        <dbReference type="ARBA" id="ARBA00022723"/>
    </source>
</evidence>
<dbReference type="CDD" id="cd09601">
    <property type="entry name" value="M1_APN-Q_like"/>
    <property type="match status" value="1"/>
</dbReference>
<dbReference type="InterPro" id="IPR045357">
    <property type="entry name" value="Aminopeptidase_N-like_N"/>
</dbReference>
<protein>
    <recommendedName>
        <fullName evidence="22">Aminopeptidase</fullName>
        <ecNumber evidence="22">3.4.11.-</ecNumber>
    </recommendedName>
</protein>
<dbReference type="GO" id="GO:0070006">
    <property type="term" value="F:metalloaminopeptidase activity"/>
    <property type="evidence" value="ECO:0007669"/>
    <property type="project" value="TreeGrafter"/>
</dbReference>
<feature type="signal peptide" evidence="23">
    <location>
        <begin position="1"/>
        <end position="19"/>
    </location>
</feature>
<dbReference type="Gene3D" id="2.60.40.1910">
    <property type="match status" value="1"/>
</dbReference>
<dbReference type="GO" id="GO:0006508">
    <property type="term" value="P:proteolysis"/>
    <property type="evidence" value="ECO:0007669"/>
    <property type="project" value="UniProtKB-KW"/>
</dbReference>
<feature type="active site" description="Proton acceptor" evidence="19">
    <location>
        <position position="331"/>
    </location>
</feature>
<dbReference type="AlphaFoldDB" id="A0A1B6IXT0"/>
<dbReference type="InterPro" id="IPR014782">
    <property type="entry name" value="Peptidase_M1_dom"/>
</dbReference>
<name>A0A1B6IXT0_9HEMI</name>
<evidence type="ECO:0000256" key="21">
    <source>
        <dbReference type="PIRSR" id="PIRSR634016-4"/>
    </source>
</evidence>
<keyword evidence="9 20" id="KW-0479">Metal-binding</keyword>
<evidence type="ECO:0000256" key="8">
    <source>
        <dbReference type="ARBA" id="ARBA00022692"/>
    </source>
</evidence>
<keyword evidence="5" id="KW-1003">Cell membrane</keyword>
<dbReference type="Pfam" id="PF17900">
    <property type="entry name" value="Peptidase_M1_N"/>
    <property type="match status" value="1"/>
</dbReference>
<dbReference type="SUPFAM" id="SSF63737">
    <property type="entry name" value="Leukotriene A4 hydrolase N-terminal domain"/>
    <property type="match status" value="1"/>
</dbReference>
<evidence type="ECO:0000256" key="11">
    <source>
        <dbReference type="ARBA" id="ARBA00022801"/>
    </source>
</evidence>
<dbReference type="EC" id="3.4.11.-" evidence="22"/>
<feature type="non-terminal residue" evidence="27">
    <location>
        <position position="762"/>
    </location>
</feature>